<evidence type="ECO:0000256" key="1">
    <source>
        <dbReference type="ARBA" id="ARBA00004442"/>
    </source>
</evidence>
<name>A0A344TKX7_9BACT</name>
<dbReference type="PRINTS" id="PR01021">
    <property type="entry name" value="OMPADOMAIN"/>
</dbReference>
<sequence length="278" mass="31492">MKVSAYIPRHLLKKGNSFLIDINFLLFYTSHLLTWGRKLPQTMKFSSLFFVFCVCGFTNAFGQVGPKPEEYYVLIDATHIETKLPVPSAKFFVTDDEGKRVFELQADAAGKASTKLPRKANYLVECIAEGFMTLILPVRDLRPQNVVQFKMIPAKKEIVPLKIPEKGKAITLNNIYFDRSSPVLRAESQPELDALAEALTQNPTVRIEIRGHTDSAGDFDLNVKLSQERCQSVEEYLIKKGIQRSRLQSKGRGSLDPIAPNTSEENRKKNRRVEFVVL</sequence>
<dbReference type="OrthoDB" id="911314at2"/>
<organism evidence="7 8">
    <name type="scientific">Runella rosea</name>
    <dbReference type="NCBI Taxonomy" id="2259595"/>
    <lineage>
        <taxon>Bacteria</taxon>
        <taxon>Pseudomonadati</taxon>
        <taxon>Bacteroidota</taxon>
        <taxon>Cytophagia</taxon>
        <taxon>Cytophagales</taxon>
        <taxon>Spirosomataceae</taxon>
        <taxon>Runella</taxon>
    </lineage>
</organism>
<dbReference type="KEGG" id="run:DR864_16850"/>
<dbReference type="PANTHER" id="PTHR30329:SF21">
    <property type="entry name" value="LIPOPROTEIN YIAD-RELATED"/>
    <property type="match status" value="1"/>
</dbReference>
<dbReference type="InterPro" id="IPR006664">
    <property type="entry name" value="OMP_bac"/>
</dbReference>
<evidence type="ECO:0000256" key="2">
    <source>
        <dbReference type="ARBA" id="ARBA00023136"/>
    </source>
</evidence>
<dbReference type="Gene3D" id="3.30.1330.60">
    <property type="entry name" value="OmpA-like domain"/>
    <property type="match status" value="1"/>
</dbReference>
<evidence type="ECO:0000256" key="4">
    <source>
        <dbReference type="PROSITE-ProRule" id="PRU00473"/>
    </source>
</evidence>
<reference evidence="7 8" key="1">
    <citation type="submission" date="2018-07" db="EMBL/GenBank/DDBJ databases">
        <title>Genome sequencing of Runella.</title>
        <authorList>
            <person name="Baek M.-G."/>
            <person name="Yi H."/>
        </authorList>
    </citation>
    <scope>NUCLEOTIDE SEQUENCE [LARGE SCALE GENOMIC DNA]</scope>
    <source>
        <strain evidence="7 8">HYN0085</strain>
    </source>
</reference>
<keyword evidence="3" id="KW-0998">Cell outer membrane</keyword>
<feature type="region of interest" description="Disordered" evidence="5">
    <location>
        <begin position="248"/>
        <end position="270"/>
    </location>
</feature>
<accession>A0A344TKX7</accession>
<dbReference type="EMBL" id="CP030850">
    <property type="protein sequence ID" value="AXE19298.1"/>
    <property type="molecule type" value="Genomic_DNA"/>
</dbReference>
<dbReference type="Pfam" id="PF00691">
    <property type="entry name" value="OmpA"/>
    <property type="match status" value="1"/>
</dbReference>
<dbReference type="PROSITE" id="PS51123">
    <property type="entry name" value="OMPA_2"/>
    <property type="match status" value="1"/>
</dbReference>
<keyword evidence="2 4" id="KW-0472">Membrane</keyword>
<dbReference type="InterPro" id="IPR036737">
    <property type="entry name" value="OmpA-like_sf"/>
</dbReference>
<comment type="subcellular location">
    <subcellularLocation>
        <location evidence="1">Cell outer membrane</location>
    </subcellularLocation>
</comment>
<dbReference type="PANTHER" id="PTHR30329">
    <property type="entry name" value="STATOR ELEMENT OF FLAGELLAR MOTOR COMPLEX"/>
    <property type="match status" value="1"/>
</dbReference>
<dbReference type="InterPro" id="IPR050330">
    <property type="entry name" value="Bact_OuterMem_StrucFunc"/>
</dbReference>
<evidence type="ECO:0000256" key="3">
    <source>
        <dbReference type="ARBA" id="ARBA00023237"/>
    </source>
</evidence>
<feature type="domain" description="OmpA-like" evidence="6">
    <location>
        <begin position="165"/>
        <end position="278"/>
    </location>
</feature>
<dbReference type="AlphaFoldDB" id="A0A344TKX7"/>
<dbReference type="Proteomes" id="UP000251993">
    <property type="component" value="Chromosome"/>
</dbReference>
<dbReference type="SUPFAM" id="SSF103088">
    <property type="entry name" value="OmpA-like"/>
    <property type="match status" value="1"/>
</dbReference>
<protein>
    <recommendedName>
        <fullName evidence="6">OmpA-like domain-containing protein</fullName>
    </recommendedName>
</protein>
<evidence type="ECO:0000259" key="6">
    <source>
        <dbReference type="PROSITE" id="PS51123"/>
    </source>
</evidence>
<gene>
    <name evidence="7" type="ORF">DR864_16850</name>
</gene>
<keyword evidence="8" id="KW-1185">Reference proteome</keyword>
<evidence type="ECO:0000256" key="5">
    <source>
        <dbReference type="SAM" id="MobiDB-lite"/>
    </source>
</evidence>
<proteinExistence type="predicted"/>
<dbReference type="InterPro" id="IPR006665">
    <property type="entry name" value="OmpA-like"/>
</dbReference>
<dbReference type="GO" id="GO:0009279">
    <property type="term" value="C:cell outer membrane"/>
    <property type="evidence" value="ECO:0007669"/>
    <property type="project" value="UniProtKB-SubCell"/>
</dbReference>
<dbReference type="CDD" id="cd07185">
    <property type="entry name" value="OmpA_C-like"/>
    <property type="match status" value="1"/>
</dbReference>
<evidence type="ECO:0000313" key="8">
    <source>
        <dbReference type="Proteomes" id="UP000251993"/>
    </source>
</evidence>
<evidence type="ECO:0000313" key="7">
    <source>
        <dbReference type="EMBL" id="AXE19298.1"/>
    </source>
</evidence>